<gene>
    <name evidence="1" type="ORF">VNO80_15976</name>
</gene>
<keyword evidence="2" id="KW-1185">Reference proteome</keyword>
<accession>A0AAN9ML87</accession>
<dbReference type="AlphaFoldDB" id="A0AAN9ML87"/>
<comment type="caution">
    <text evidence="1">The sequence shown here is derived from an EMBL/GenBank/DDBJ whole genome shotgun (WGS) entry which is preliminary data.</text>
</comment>
<dbReference type="EMBL" id="JAYMYR010000006">
    <property type="protein sequence ID" value="KAK7356701.1"/>
    <property type="molecule type" value="Genomic_DNA"/>
</dbReference>
<reference evidence="1 2" key="1">
    <citation type="submission" date="2024-01" db="EMBL/GenBank/DDBJ databases">
        <title>The genomes of 5 underutilized Papilionoideae crops provide insights into root nodulation and disease resistanc.</title>
        <authorList>
            <person name="Jiang F."/>
        </authorList>
    </citation>
    <scope>NUCLEOTIDE SEQUENCE [LARGE SCALE GENOMIC DNA]</scope>
    <source>
        <strain evidence="1">JINMINGXINNONG_FW02</strain>
        <tissue evidence="1">Leaves</tissue>
    </source>
</reference>
<protein>
    <submittedName>
        <fullName evidence="1">Uncharacterized protein</fullName>
    </submittedName>
</protein>
<evidence type="ECO:0000313" key="2">
    <source>
        <dbReference type="Proteomes" id="UP001374584"/>
    </source>
</evidence>
<dbReference type="Proteomes" id="UP001374584">
    <property type="component" value="Unassembled WGS sequence"/>
</dbReference>
<name>A0AAN9ML87_PHACN</name>
<proteinExistence type="predicted"/>
<organism evidence="1 2">
    <name type="scientific">Phaseolus coccineus</name>
    <name type="common">Scarlet runner bean</name>
    <name type="synonym">Phaseolus multiflorus</name>
    <dbReference type="NCBI Taxonomy" id="3886"/>
    <lineage>
        <taxon>Eukaryota</taxon>
        <taxon>Viridiplantae</taxon>
        <taxon>Streptophyta</taxon>
        <taxon>Embryophyta</taxon>
        <taxon>Tracheophyta</taxon>
        <taxon>Spermatophyta</taxon>
        <taxon>Magnoliopsida</taxon>
        <taxon>eudicotyledons</taxon>
        <taxon>Gunneridae</taxon>
        <taxon>Pentapetalae</taxon>
        <taxon>rosids</taxon>
        <taxon>fabids</taxon>
        <taxon>Fabales</taxon>
        <taxon>Fabaceae</taxon>
        <taxon>Papilionoideae</taxon>
        <taxon>50 kb inversion clade</taxon>
        <taxon>NPAAA clade</taxon>
        <taxon>indigoferoid/millettioid clade</taxon>
        <taxon>Phaseoleae</taxon>
        <taxon>Phaseolus</taxon>
    </lineage>
</organism>
<evidence type="ECO:0000313" key="1">
    <source>
        <dbReference type="EMBL" id="KAK7356701.1"/>
    </source>
</evidence>
<sequence length="134" mass="14536">MVLRLAQLHTTKKVSVLPNGECLSINACFPQTSMYLLHLTKLELVLNLSQYTRTSVSIPNGPSALTMKEVAWGLARYAAISQIDKMPESEHRGDGGHYKSSYRHRHKGELTGIGAGEELTSAAAGEDATLVARA</sequence>